<accession>A0ABW6WHA9</accession>
<name>A0ABW6WHA9_9ACTN</name>
<dbReference type="Proteomes" id="UP001602245">
    <property type="component" value="Unassembled WGS sequence"/>
</dbReference>
<reference evidence="1 2" key="1">
    <citation type="submission" date="2024-10" db="EMBL/GenBank/DDBJ databases">
        <title>The Natural Products Discovery Center: Release of the First 8490 Sequenced Strains for Exploring Actinobacteria Biosynthetic Diversity.</title>
        <authorList>
            <person name="Kalkreuter E."/>
            <person name="Kautsar S.A."/>
            <person name="Yang D."/>
            <person name="Bader C.D."/>
            <person name="Teijaro C.N."/>
            <person name="Fluegel L."/>
            <person name="Davis C.M."/>
            <person name="Simpson J.R."/>
            <person name="Lauterbach L."/>
            <person name="Steele A.D."/>
            <person name="Gui C."/>
            <person name="Meng S."/>
            <person name="Li G."/>
            <person name="Viehrig K."/>
            <person name="Ye F."/>
            <person name="Su P."/>
            <person name="Kiefer A.F."/>
            <person name="Nichols A."/>
            <person name="Cepeda A.J."/>
            <person name="Yan W."/>
            <person name="Fan B."/>
            <person name="Jiang Y."/>
            <person name="Adhikari A."/>
            <person name="Zheng C.-J."/>
            <person name="Schuster L."/>
            <person name="Cowan T.M."/>
            <person name="Smanski M.J."/>
            <person name="Chevrette M.G."/>
            <person name="De Carvalho L.P.S."/>
            <person name="Shen B."/>
        </authorList>
    </citation>
    <scope>NUCLEOTIDE SEQUENCE [LARGE SCALE GENOMIC DNA]</scope>
    <source>
        <strain evidence="1 2">NPDC000087</strain>
    </source>
</reference>
<protein>
    <submittedName>
        <fullName evidence="1">Uncharacterized protein</fullName>
    </submittedName>
</protein>
<comment type="caution">
    <text evidence="1">The sequence shown here is derived from an EMBL/GenBank/DDBJ whole genome shotgun (WGS) entry which is preliminary data.</text>
</comment>
<gene>
    <name evidence="1" type="ORF">ACFY35_24695</name>
</gene>
<keyword evidence="2" id="KW-1185">Reference proteome</keyword>
<proteinExistence type="predicted"/>
<dbReference type="EMBL" id="JBIAZU010000004">
    <property type="protein sequence ID" value="MFF5292654.1"/>
    <property type="molecule type" value="Genomic_DNA"/>
</dbReference>
<sequence length="137" mass="15132">MSFGLVVVAIDPSASDDAVRAMVERCRSASHPEGELDERVVGFYEHLRSSYPDFPPYGDDSPWMSMPLDVGIDHVSMLMSFGQRSTPALSLIDDLAQRYGLTIYDPQGDEVTRPGDIRMPLDPALLALMESLRSPES</sequence>
<organism evidence="1 2">
    <name type="scientific">Paractinoplanes globisporus</name>
    <dbReference type="NCBI Taxonomy" id="113565"/>
    <lineage>
        <taxon>Bacteria</taxon>
        <taxon>Bacillati</taxon>
        <taxon>Actinomycetota</taxon>
        <taxon>Actinomycetes</taxon>
        <taxon>Micromonosporales</taxon>
        <taxon>Micromonosporaceae</taxon>
        <taxon>Paractinoplanes</taxon>
    </lineage>
</organism>
<evidence type="ECO:0000313" key="1">
    <source>
        <dbReference type="EMBL" id="MFF5292654.1"/>
    </source>
</evidence>
<dbReference type="RefSeq" id="WP_245577560.1">
    <property type="nucleotide sequence ID" value="NZ_JBIAZU010000004.1"/>
</dbReference>
<evidence type="ECO:0000313" key="2">
    <source>
        <dbReference type="Proteomes" id="UP001602245"/>
    </source>
</evidence>